<dbReference type="Pfam" id="PF04480">
    <property type="entry name" value="DUF559"/>
    <property type="match status" value="1"/>
</dbReference>
<proteinExistence type="predicted"/>
<evidence type="ECO:0000259" key="1">
    <source>
        <dbReference type="Pfam" id="PF04480"/>
    </source>
</evidence>
<organism evidence="2 3">
    <name type="scientific">Providencia sneebia DSM 19967</name>
    <dbReference type="NCBI Taxonomy" id="1141660"/>
    <lineage>
        <taxon>Bacteria</taxon>
        <taxon>Pseudomonadati</taxon>
        <taxon>Pseudomonadota</taxon>
        <taxon>Gammaproteobacteria</taxon>
        <taxon>Enterobacterales</taxon>
        <taxon>Morganellaceae</taxon>
        <taxon>Providencia</taxon>
    </lineage>
</organism>
<evidence type="ECO:0000313" key="2">
    <source>
        <dbReference type="EMBL" id="EKT59371.1"/>
    </source>
</evidence>
<protein>
    <recommendedName>
        <fullName evidence="1">DUF559 domain-containing protein</fullName>
    </recommendedName>
</protein>
<reference evidence="2 3" key="1">
    <citation type="journal article" date="2012" name="BMC Genomics">
        <title>Comparative genomics of bacteria in the genus Providencia isolated from wild Drosophila melanogaster.</title>
        <authorList>
            <person name="Galac M.R."/>
            <person name="Lazzaro B.P."/>
        </authorList>
    </citation>
    <scope>NUCLEOTIDE SEQUENCE [LARGE SCALE GENOMIC DNA]</scope>
    <source>
        <strain evidence="2 3">DSM 19967</strain>
    </source>
</reference>
<feature type="domain" description="DUF559" evidence="1">
    <location>
        <begin position="163"/>
        <end position="248"/>
    </location>
</feature>
<dbReference type="Gene3D" id="3.40.960.10">
    <property type="entry name" value="VSR Endonuclease"/>
    <property type="match status" value="1"/>
</dbReference>
<dbReference type="PATRIC" id="fig|1141660.3.peg.1071"/>
<gene>
    <name evidence="2" type="ORF">OO7_05299</name>
</gene>
<dbReference type="Proteomes" id="UP000010290">
    <property type="component" value="Chromosome"/>
</dbReference>
<evidence type="ECO:0000313" key="3">
    <source>
        <dbReference type="Proteomes" id="UP000010290"/>
    </source>
</evidence>
<keyword evidence="3" id="KW-1185">Reference proteome</keyword>
<dbReference type="InterPro" id="IPR007569">
    <property type="entry name" value="DUF559"/>
</dbReference>
<dbReference type="HOGENOM" id="CLU_789553_0_0_6"/>
<name>K8WHG4_9GAMM</name>
<comment type="caution">
    <text evidence="2">The sequence shown here is derived from an EMBL/GenBank/DDBJ whole genome shotgun (WGS) entry which is preliminary data.</text>
</comment>
<dbReference type="RefSeq" id="WP_008914920.1">
    <property type="nucleotide sequence ID" value="NZ_CM001773.1"/>
</dbReference>
<dbReference type="EMBL" id="AKKN01000006">
    <property type="protein sequence ID" value="EKT59371.1"/>
    <property type="molecule type" value="Genomic_DNA"/>
</dbReference>
<accession>K8WHG4</accession>
<sequence>MEYTQLFKPGQTAFKLGKYDSPEFMLSRIRPRVPASSLNLDGYAFKSPKLTRSYRVTYGGLIIELPTNTISLLSICKMIDIEPDEINSWLNIARKHLSGEQLRNLGIEKHQWSKRIFLTPSNAILLLSSHPHRELYQGVIDEIRSMIPNTPLPTHVDRRKSRHEPVFGAKLKKVLQLHFSTNIKLETQRRIGNFRVDFVVKLKEKTAVIEFDEEAHQQKASYRVNDRKRNAFFRSQPQYTLIRVRKDEQDIWLDLISQTKTLQSYEQFVKSLLLSANIANQHGKIKVTAGSLKEAIKQEPHLALLLKLKGQPLKSVRQLLDDRLKIPYKQPKKGDYIVLSRSTLNSRCNYQ</sequence>
<dbReference type="AlphaFoldDB" id="K8WHG4"/>
<dbReference type="OrthoDB" id="5592068at2"/>